<dbReference type="Gene3D" id="1.20.1250.20">
    <property type="entry name" value="MFS general substrate transporter like domains"/>
    <property type="match status" value="1"/>
</dbReference>
<dbReference type="RefSeq" id="WP_186286326.1">
    <property type="nucleotide sequence ID" value="NZ_JACMSF010000050.1"/>
</dbReference>
<dbReference type="InterPro" id="IPR036259">
    <property type="entry name" value="MFS_trans_sf"/>
</dbReference>
<evidence type="ECO:0000256" key="7">
    <source>
        <dbReference type="ARBA" id="ARBA00023136"/>
    </source>
</evidence>
<dbReference type="GO" id="GO:0022857">
    <property type="term" value="F:transmembrane transporter activity"/>
    <property type="evidence" value="ECO:0007669"/>
    <property type="project" value="InterPro"/>
</dbReference>
<evidence type="ECO:0000256" key="3">
    <source>
        <dbReference type="ARBA" id="ARBA00022448"/>
    </source>
</evidence>
<name>A0A7X1J8Y1_9ACTN</name>
<dbReference type="Pfam" id="PF07690">
    <property type="entry name" value="MFS_1"/>
    <property type="match status" value="1"/>
</dbReference>
<keyword evidence="6 9" id="KW-1133">Transmembrane helix</keyword>
<sequence length="484" mass="50526">MPELSHRRRMLALAICCMSLLIVSLDNTVLNVALPAMQQDLHASTAGLQWAIDAYTLVLASLLMLAGSTADRIGRKRVFMAGLVVFTLGSALCSVAPNLSALVAFRMVQAVGGSMLNPVAMSIITNTFTDSRERARAIGVWGAVVGISMAAGPLVGGLLVDSVGWRSIFWVNLPVGAAALLLTLRYAPESRAPEPRRVDPIGQALVVVLFGALTYAIIEAPNSPATVVPFAVLAVAALAGLLRYEPRRTDPLIDLRFFRSAPFSGATVIAISAFAALGGFLFLSTLYLQNVRGLSALQAGLWMLPMAVPTFLCAPLSGRLVGSRGPRLPLLIAGAAMTTSAALFALFDAETSNITLFLGYALFGIGFGFVNAPITNTAVSGMPRAQAGVAAAVASTSRQLGQTLGVAVVGAVLAAGVGTSSYRDSFVPAAVPGWWILTACGLTVLLLGALTTGPWARRTAERTAERLETAELRQNTTLTSGSRS</sequence>
<keyword evidence="12" id="KW-1185">Reference proteome</keyword>
<comment type="similarity">
    <text evidence="2">Belongs to the major facilitator superfamily. EmrB family.</text>
</comment>
<feature type="transmembrane region" description="Helical" evidence="9">
    <location>
        <begin position="78"/>
        <end position="97"/>
    </location>
</feature>
<feature type="domain" description="Major facilitator superfamily (MFS) profile" evidence="10">
    <location>
        <begin position="12"/>
        <end position="457"/>
    </location>
</feature>
<dbReference type="InterPro" id="IPR020846">
    <property type="entry name" value="MFS_dom"/>
</dbReference>
<gene>
    <name evidence="11" type="ORF">H4N64_33675</name>
</gene>
<dbReference type="GO" id="GO:0046677">
    <property type="term" value="P:response to antibiotic"/>
    <property type="evidence" value="ECO:0007669"/>
    <property type="project" value="UniProtKB-KW"/>
</dbReference>
<feature type="transmembrane region" description="Helical" evidence="9">
    <location>
        <begin position="404"/>
        <end position="422"/>
    </location>
</feature>
<proteinExistence type="inferred from homology"/>
<evidence type="ECO:0000256" key="9">
    <source>
        <dbReference type="SAM" id="Phobius"/>
    </source>
</evidence>
<dbReference type="GO" id="GO:0005886">
    <property type="term" value="C:plasma membrane"/>
    <property type="evidence" value="ECO:0007669"/>
    <property type="project" value="UniProtKB-SubCell"/>
</dbReference>
<feature type="transmembrane region" description="Helical" evidence="9">
    <location>
        <begin position="200"/>
        <end position="218"/>
    </location>
</feature>
<comment type="subcellular location">
    <subcellularLocation>
        <location evidence="1">Cell membrane</location>
        <topology evidence="1">Multi-pass membrane protein</topology>
    </subcellularLocation>
</comment>
<dbReference type="Gene3D" id="1.20.1720.10">
    <property type="entry name" value="Multidrug resistance protein D"/>
    <property type="match status" value="1"/>
</dbReference>
<reference evidence="11 12" key="1">
    <citation type="submission" date="2020-08" db="EMBL/GenBank/DDBJ databases">
        <title>Streptomyces sp. PSKA01 genome sequencing and assembly.</title>
        <authorList>
            <person name="Mandal S."/>
            <person name="Maiti P.K."/>
            <person name="Das P."/>
        </authorList>
    </citation>
    <scope>NUCLEOTIDE SEQUENCE [LARGE SCALE GENOMIC DNA]</scope>
    <source>
        <strain evidence="11 12">PSKA01</strain>
    </source>
</reference>
<protein>
    <submittedName>
        <fullName evidence="11">MFS transporter</fullName>
    </submittedName>
</protein>
<dbReference type="NCBIfam" id="TIGR00711">
    <property type="entry name" value="efflux_EmrB"/>
    <property type="match status" value="1"/>
</dbReference>
<feature type="transmembrane region" description="Helical" evidence="9">
    <location>
        <begin position="137"/>
        <end position="156"/>
    </location>
</feature>
<feature type="transmembrane region" description="Helical" evidence="9">
    <location>
        <begin position="353"/>
        <end position="374"/>
    </location>
</feature>
<keyword evidence="4" id="KW-1003">Cell membrane</keyword>
<keyword evidence="3" id="KW-0813">Transport</keyword>
<evidence type="ECO:0000256" key="4">
    <source>
        <dbReference type="ARBA" id="ARBA00022475"/>
    </source>
</evidence>
<evidence type="ECO:0000259" key="10">
    <source>
        <dbReference type="PROSITE" id="PS50850"/>
    </source>
</evidence>
<feature type="transmembrane region" description="Helical" evidence="9">
    <location>
        <begin position="299"/>
        <end position="316"/>
    </location>
</feature>
<comment type="caution">
    <text evidence="11">The sequence shown here is derived from an EMBL/GenBank/DDBJ whole genome shotgun (WGS) entry which is preliminary data.</text>
</comment>
<dbReference type="Proteomes" id="UP000584670">
    <property type="component" value="Unassembled WGS sequence"/>
</dbReference>
<feature type="transmembrane region" description="Helical" evidence="9">
    <location>
        <begin position="168"/>
        <end position="188"/>
    </location>
</feature>
<keyword evidence="8" id="KW-0046">Antibiotic resistance</keyword>
<evidence type="ECO:0000256" key="8">
    <source>
        <dbReference type="ARBA" id="ARBA00023251"/>
    </source>
</evidence>
<keyword evidence="5 9" id="KW-0812">Transmembrane</keyword>
<dbReference type="EMBL" id="JACMSF010000050">
    <property type="protein sequence ID" value="MBC2906403.1"/>
    <property type="molecule type" value="Genomic_DNA"/>
</dbReference>
<keyword evidence="7 9" id="KW-0472">Membrane</keyword>
<dbReference type="AlphaFoldDB" id="A0A7X1J8Y1"/>
<evidence type="ECO:0000256" key="2">
    <source>
        <dbReference type="ARBA" id="ARBA00008537"/>
    </source>
</evidence>
<feature type="transmembrane region" description="Helical" evidence="9">
    <location>
        <begin position="434"/>
        <end position="456"/>
    </location>
</feature>
<feature type="transmembrane region" description="Helical" evidence="9">
    <location>
        <begin position="328"/>
        <end position="347"/>
    </location>
</feature>
<organism evidence="11 12">
    <name type="scientific">Streptomyces cupreus</name>
    <dbReference type="NCBI Taxonomy" id="2759956"/>
    <lineage>
        <taxon>Bacteria</taxon>
        <taxon>Bacillati</taxon>
        <taxon>Actinomycetota</taxon>
        <taxon>Actinomycetes</taxon>
        <taxon>Kitasatosporales</taxon>
        <taxon>Streptomycetaceae</taxon>
        <taxon>Streptomyces</taxon>
    </lineage>
</organism>
<evidence type="ECO:0000256" key="1">
    <source>
        <dbReference type="ARBA" id="ARBA00004651"/>
    </source>
</evidence>
<dbReference type="SUPFAM" id="SSF103473">
    <property type="entry name" value="MFS general substrate transporter"/>
    <property type="match status" value="1"/>
</dbReference>
<feature type="transmembrane region" description="Helical" evidence="9">
    <location>
        <begin position="103"/>
        <end position="125"/>
    </location>
</feature>
<evidence type="ECO:0000313" key="12">
    <source>
        <dbReference type="Proteomes" id="UP000584670"/>
    </source>
</evidence>
<feature type="transmembrane region" description="Helical" evidence="9">
    <location>
        <begin position="47"/>
        <end position="66"/>
    </location>
</feature>
<feature type="transmembrane region" description="Helical" evidence="9">
    <location>
        <begin position="263"/>
        <end position="287"/>
    </location>
</feature>
<dbReference type="PROSITE" id="PS50850">
    <property type="entry name" value="MFS"/>
    <property type="match status" value="1"/>
</dbReference>
<dbReference type="PANTHER" id="PTHR42718:SF9">
    <property type="entry name" value="MAJOR FACILITATOR SUPERFAMILY MULTIDRUG TRANSPORTER MFSC"/>
    <property type="match status" value="1"/>
</dbReference>
<dbReference type="PRINTS" id="PR01036">
    <property type="entry name" value="TCRTETB"/>
</dbReference>
<evidence type="ECO:0000256" key="5">
    <source>
        <dbReference type="ARBA" id="ARBA00022692"/>
    </source>
</evidence>
<evidence type="ECO:0000313" key="11">
    <source>
        <dbReference type="EMBL" id="MBC2906403.1"/>
    </source>
</evidence>
<dbReference type="InterPro" id="IPR011701">
    <property type="entry name" value="MFS"/>
</dbReference>
<feature type="transmembrane region" description="Helical" evidence="9">
    <location>
        <begin position="224"/>
        <end position="242"/>
    </location>
</feature>
<dbReference type="InterPro" id="IPR004638">
    <property type="entry name" value="EmrB-like"/>
</dbReference>
<accession>A0A7X1J8Y1</accession>
<evidence type="ECO:0000256" key="6">
    <source>
        <dbReference type="ARBA" id="ARBA00022989"/>
    </source>
</evidence>
<dbReference type="PANTHER" id="PTHR42718">
    <property type="entry name" value="MAJOR FACILITATOR SUPERFAMILY MULTIDRUG TRANSPORTER MFSC"/>
    <property type="match status" value="1"/>
</dbReference>
<dbReference type="CDD" id="cd17321">
    <property type="entry name" value="MFS_MMR_MDR_like"/>
    <property type="match status" value="1"/>
</dbReference>